<protein>
    <submittedName>
        <fullName evidence="2">Uncharacterized protein</fullName>
    </submittedName>
</protein>
<organism evidence="2 3">
    <name type="scientific">Beta vulgaris subsp. vulgaris</name>
    <name type="common">Beet</name>
    <dbReference type="NCBI Taxonomy" id="3555"/>
    <lineage>
        <taxon>Eukaryota</taxon>
        <taxon>Viridiplantae</taxon>
        <taxon>Streptophyta</taxon>
        <taxon>Embryophyta</taxon>
        <taxon>Tracheophyta</taxon>
        <taxon>Spermatophyta</taxon>
        <taxon>Magnoliopsida</taxon>
        <taxon>eudicotyledons</taxon>
        <taxon>Gunneridae</taxon>
        <taxon>Pentapetalae</taxon>
        <taxon>Caryophyllales</taxon>
        <taxon>Chenopodiaceae</taxon>
        <taxon>Betoideae</taxon>
        <taxon>Beta</taxon>
    </lineage>
</organism>
<keyword evidence="1" id="KW-0812">Transmembrane</keyword>
<keyword evidence="1" id="KW-1133">Transmembrane helix</keyword>
<name>A0A0J8AXV6_BETVV</name>
<dbReference type="EMBL" id="KQ100228">
    <property type="protein sequence ID" value="KMS93664.1"/>
    <property type="molecule type" value="Genomic_DNA"/>
</dbReference>
<sequence>MLKNEKPDTLDELQDFRTRQIRYGLRVHEAIARSMELLPLPLKLYPGIAYTSFLVIILVIGLIIMFAFIGAITALIEREPQRIQDGLLRLHRIWNRAKVTVFQAEWDKNKVSVSTYPLAKLTHGVSKRSI</sequence>
<accession>A0A0J8AXV6</accession>
<dbReference type="Gramene" id="KMS93664">
    <property type="protein sequence ID" value="KMS93664"/>
    <property type="gene ID" value="BVRB_029190"/>
</dbReference>
<reference evidence="2 3" key="1">
    <citation type="journal article" date="2014" name="Nature">
        <title>The genome of the recently domesticated crop plant sugar beet (Beta vulgaris).</title>
        <authorList>
            <person name="Dohm J.C."/>
            <person name="Minoche A.E."/>
            <person name="Holtgrawe D."/>
            <person name="Capella-Gutierrez S."/>
            <person name="Zakrzewski F."/>
            <person name="Tafer H."/>
            <person name="Rupp O."/>
            <person name="Sorensen T.R."/>
            <person name="Stracke R."/>
            <person name="Reinhardt R."/>
            <person name="Goesmann A."/>
            <person name="Kraft T."/>
            <person name="Schulz B."/>
            <person name="Stadler P.F."/>
            <person name="Schmidt T."/>
            <person name="Gabaldon T."/>
            <person name="Lehrach H."/>
            <person name="Weisshaar B."/>
            <person name="Himmelbauer H."/>
        </authorList>
    </citation>
    <scope>NUCLEOTIDE SEQUENCE [LARGE SCALE GENOMIC DNA]</scope>
    <source>
        <tissue evidence="2">Taproot</tissue>
    </source>
</reference>
<proteinExistence type="predicted"/>
<dbReference type="Proteomes" id="UP000035740">
    <property type="component" value="Unassembled WGS sequence"/>
</dbReference>
<keyword evidence="3" id="KW-1185">Reference proteome</keyword>
<dbReference type="AlphaFoldDB" id="A0A0J8AXV6"/>
<evidence type="ECO:0000313" key="3">
    <source>
        <dbReference type="Proteomes" id="UP000035740"/>
    </source>
</evidence>
<evidence type="ECO:0000256" key="1">
    <source>
        <dbReference type="SAM" id="Phobius"/>
    </source>
</evidence>
<evidence type="ECO:0000313" key="2">
    <source>
        <dbReference type="EMBL" id="KMS93664.1"/>
    </source>
</evidence>
<feature type="transmembrane region" description="Helical" evidence="1">
    <location>
        <begin position="48"/>
        <end position="76"/>
    </location>
</feature>
<gene>
    <name evidence="2" type="ORF">BVRB_029190</name>
</gene>
<keyword evidence="1" id="KW-0472">Membrane</keyword>